<proteinExistence type="predicted"/>
<gene>
    <name evidence="2" type="ORF">Acr_18g0003670</name>
</gene>
<protein>
    <submittedName>
        <fullName evidence="2">Protease-like protein</fullName>
    </submittedName>
</protein>
<keyword evidence="2" id="KW-0378">Hydrolase</keyword>
<sequence length="598" mass="65506">MVRVRGPDPKGLKMRNHAFHLYNSGKSTLSASGILLPGSSANHINGGKDAQWLPGSALVVTVASIVEPFLSLQHRENMSQGKKWVENDAKSSDERVPHWLSAWLLALVDVPVTSSAIQSLIEASSASLEHGWEVGWSLASYSDGPQPLANAKQSQRRVEQCEACKVHHITQFRIITYMFRGVSDDFSPSACVGVVAKVVEAKRPLAYWTSQQANALGHFPAMLETTAAVHPVSSGGAVVNSDGHMVGLVTRAVSLLFTIKLIATVPFQFLVLCSLNFDKRVTTFWEDGGYFNGRRLLEREEANSFGACEGLLIVELTGCRRGSLGDISGECVEEMLDGKYDTSSKRVLHPCSQPSQLSILSGECGDGNIFQALVNVGDVNIYVLEASGLRRSRGSSWRGPCLLERSLRDYIRKDSWRGEPFGSLERSLERSSKEMLLGREILGEGRSWGSWLLNGYPWRGEPSSKDNARHGGGTVIPHLNFSIPCAALEPIFMFSKESLISAFILLDMKDLSLLEGLDKPNEHLSSVWALVPPLSPKPGPPLPCLPQPQPGDTNTDGKASAKFMAERHGILRKSNQLDKTERLSKEFHSQPRNGRPSD</sequence>
<dbReference type="SUPFAM" id="SSF50494">
    <property type="entry name" value="Trypsin-like serine proteases"/>
    <property type="match status" value="1"/>
</dbReference>
<dbReference type="EMBL" id="BJWL01000018">
    <property type="protein sequence ID" value="GFZ06197.1"/>
    <property type="molecule type" value="Genomic_DNA"/>
</dbReference>
<comment type="caution">
    <text evidence="2">The sequence shown here is derived from an EMBL/GenBank/DDBJ whole genome shotgun (WGS) entry which is preliminary data.</text>
</comment>
<dbReference type="InterPro" id="IPR043504">
    <property type="entry name" value="Peptidase_S1_PA_chymotrypsin"/>
</dbReference>
<feature type="compositionally biased region" description="Pro residues" evidence="1">
    <location>
        <begin position="539"/>
        <end position="549"/>
    </location>
</feature>
<dbReference type="AlphaFoldDB" id="A0A7J0G5Z8"/>
<evidence type="ECO:0000313" key="2">
    <source>
        <dbReference type="EMBL" id="GFZ06197.1"/>
    </source>
</evidence>
<keyword evidence="3" id="KW-1185">Reference proteome</keyword>
<name>A0A7J0G5Z8_9ERIC</name>
<accession>A0A7J0G5Z8</accession>
<organism evidence="2 3">
    <name type="scientific">Actinidia rufa</name>
    <dbReference type="NCBI Taxonomy" id="165716"/>
    <lineage>
        <taxon>Eukaryota</taxon>
        <taxon>Viridiplantae</taxon>
        <taxon>Streptophyta</taxon>
        <taxon>Embryophyta</taxon>
        <taxon>Tracheophyta</taxon>
        <taxon>Spermatophyta</taxon>
        <taxon>Magnoliopsida</taxon>
        <taxon>eudicotyledons</taxon>
        <taxon>Gunneridae</taxon>
        <taxon>Pentapetalae</taxon>
        <taxon>asterids</taxon>
        <taxon>Ericales</taxon>
        <taxon>Actinidiaceae</taxon>
        <taxon>Actinidia</taxon>
    </lineage>
</organism>
<keyword evidence="2" id="KW-0645">Protease</keyword>
<feature type="compositionally biased region" description="Basic and acidic residues" evidence="1">
    <location>
        <begin position="564"/>
        <end position="598"/>
    </location>
</feature>
<evidence type="ECO:0000256" key="1">
    <source>
        <dbReference type="SAM" id="MobiDB-lite"/>
    </source>
</evidence>
<dbReference type="PANTHER" id="PTHR21004:SF0">
    <property type="entry name" value="PEROXISOMAL LEADER PEPTIDE-PROCESSING PROTEASE"/>
    <property type="match status" value="1"/>
</dbReference>
<dbReference type="Gene3D" id="2.40.10.10">
    <property type="entry name" value="Trypsin-like serine proteases"/>
    <property type="match status" value="1"/>
</dbReference>
<dbReference type="InterPro" id="IPR009003">
    <property type="entry name" value="Peptidase_S1_PA"/>
</dbReference>
<dbReference type="GO" id="GO:0004252">
    <property type="term" value="F:serine-type endopeptidase activity"/>
    <property type="evidence" value="ECO:0007669"/>
    <property type="project" value="InterPro"/>
</dbReference>
<reference evidence="2 3" key="1">
    <citation type="submission" date="2019-07" db="EMBL/GenBank/DDBJ databases">
        <title>De Novo Assembly of kiwifruit Actinidia rufa.</title>
        <authorList>
            <person name="Sugita-Konishi S."/>
            <person name="Sato K."/>
            <person name="Mori E."/>
            <person name="Abe Y."/>
            <person name="Kisaki G."/>
            <person name="Hamano K."/>
            <person name="Suezawa K."/>
            <person name="Otani M."/>
            <person name="Fukuda T."/>
            <person name="Manabe T."/>
            <person name="Gomi K."/>
            <person name="Tabuchi M."/>
            <person name="Akimitsu K."/>
            <person name="Kataoka I."/>
        </authorList>
    </citation>
    <scope>NUCLEOTIDE SEQUENCE [LARGE SCALE GENOMIC DNA]</scope>
    <source>
        <strain evidence="3">cv. Fuchu</strain>
    </source>
</reference>
<dbReference type="GO" id="GO:0005777">
    <property type="term" value="C:peroxisome"/>
    <property type="evidence" value="ECO:0007669"/>
    <property type="project" value="InterPro"/>
</dbReference>
<dbReference type="GO" id="GO:0016485">
    <property type="term" value="P:protein processing"/>
    <property type="evidence" value="ECO:0007669"/>
    <property type="project" value="InterPro"/>
</dbReference>
<dbReference type="OrthoDB" id="1725373at2759"/>
<evidence type="ECO:0000313" key="3">
    <source>
        <dbReference type="Proteomes" id="UP000585474"/>
    </source>
</evidence>
<feature type="region of interest" description="Disordered" evidence="1">
    <location>
        <begin position="539"/>
        <end position="598"/>
    </location>
</feature>
<dbReference type="InterPro" id="IPR039245">
    <property type="entry name" value="TYSND1/DEG15"/>
</dbReference>
<dbReference type="Proteomes" id="UP000585474">
    <property type="component" value="Unassembled WGS sequence"/>
</dbReference>
<dbReference type="PANTHER" id="PTHR21004">
    <property type="entry name" value="SERINE PROTEASE-RELATED"/>
    <property type="match status" value="1"/>
</dbReference>